<evidence type="ECO:0000256" key="1">
    <source>
        <dbReference type="SAM" id="MobiDB-lite"/>
    </source>
</evidence>
<dbReference type="EMBL" id="BDSP01000204">
    <property type="protein sequence ID" value="GAX23822.1"/>
    <property type="molecule type" value="Genomic_DNA"/>
</dbReference>
<proteinExistence type="predicted"/>
<accession>A0A1Z5KCG1</accession>
<feature type="region of interest" description="Disordered" evidence="1">
    <location>
        <begin position="26"/>
        <end position="89"/>
    </location>
</feature>
<keyword evidence="2" id="KW-0812">Transmembrane</keyword>
<evidence type="ECO:0000256" key="2">
    <source>
        <dbReference type="SAM" id="Phobius"/>
    </source>
</evidence>
<dbReference type="InParanoid" id="A0A1Z5KCG1"/>
<gene>
    <name evidence="3" type="ORF">FisN_20Hh024</name>
</gene>
<evidence type="ECO:0000313" key="4">
    <source>
        <dbReference type="Proteomes" id="UP000198406"/>
    </source>
</evidence>
<feature type="region of interest" description="Disordered" evidence="1">
    <location>
        <begin position="252"/>
        <end position="287"/>
    </location>
</feature>
<name>A0A1Z5KCG1_FISSO</name>
<evidence type="ECO:0000313" key="3">
    <source>
        <dbReference type="EMBL" id="GAX23822.1"/>
    </source>
</evidence>
<dbReference type="AlphaFoldDB" id="A0A1Z5KCG1"/>
<comment type="caution">
    <text evidence="3">The sequence shown here is derived from an EMBL/GenBank/DDBJ whole genome shotgun (WGS) entry which is preliminary data.</text>
</comment>
<dbReference type="Proteomes" id="UP000198406">
    <property type="component" value="Unassembled WGS sequence"/>
</dbReference>
<keyword evidence="4" id="KW-1185">Reference proteome</keyword>
<feature type="region of interest" description="Disordered" evidence="1">
    <location>
        <begin position="183"/>
        <end position="207"/>
    </location>
</feature>
<keyword evidence="2" id="KW-1133">Transmembrane helix</keyword>
<keyword evidence="2" id="KW-0472">Membrane</keyword>
<feature type="compositionally biased region" description="Basic and acidic residues" evidence="1">
    <location>
        <begin position="38"/>
        <end position="58"/>
    </location>
</feature>
<sequence length="375" mass="42270">MRKGIDPPPSPSQSSRTGIARLTALLDDPDIQKQGNRSAKENDACYARREIKRDDHIPTTKRKGSFTRVAKDRQSQPIPYGSEGYEYSEDIPLENAREINQSRGEVTADEDYYEDLTISSHSSHDTVSTEGKMIQQYKEQLSGRRFKLYEKRVARDEDDSSNDPLRQFEKDMAGLDLKMTMVTDDSNDSENDLEQQPPYDPTTYQKLLGPIGPSRKINWKKSMYFLPCLLVLIGFVFVTPLVTDSRKEESSAELVEESSIQPTVAPPSPSPSRIEEPTRAPSKFVPSTLAPTRTPSFTIAPTQSNSTIEPNQCSAAEFPDSELDLIFLPSYVSVNYCAVPPEQLATFERLECVGVEYEYRPAGFIPNRFRDTDGR</sequence>
<organism evidence="3 4">
    <name type="scientific">Fistulifera solaris</name>
    <name type="common">Oleaginous diatom</name>
    <dbReference type="NCBI Taxonomy" id="1519565"/>
    <lineage>
        <taxon>Eukaryota</taxon>
        <taxon>Sar</taxon>
        <taxon>Stramenopiles</taxon>
        <taxon>Ochrophyta</taxon>
        <taxon>Bacillariophyta</taxon>
        <taxon>Bacillariophyceae</taxon>
        <taxon>Bacillariophycidae</taxon>
        <taxon>Naviculales</taxon>
        <taxon>Naviculaceae</taxon>
        <taxon>Fistulifera</taxon>
    </lineage>
</organism>
<feature type="transmembrane region" description="Helical" evidence="2">
    <location>
        <begin position="224"/>
        <end position="242"/>
    </location>
</feature>
<protein>
    <submittedName>
        <fullName evidence="3">Uncharacterized protein</fullName>
    </submittedName>
</protein>
<reference evidence="3 4" key="1">
    <citation type="journal article" date="2015" name="Plant Cell">
        <title>Oil accumulation by the oleaginous diatom Fistulifera solaris as revealed by the genome and transcriptome.</title>
        <authorList>
            <person name="Tanaka T."/>
            <person name="Maeda Y."/>
            <person name="Veluchamy A."/>
            <person name="Tanaka M."/>
            <person name="Abida H."/>
            <person name="Marechal E."/>
            <person name="Bowler C."/>
            <person name="Muto M."/>
            <person name="Sunaga Y."/>
            <person name="Tanaka M."/>
            <person name="Yoshino T."/>
            <person name="Taniguchi T."/>
            <person name="Fukuda Y."/>
            <person name="Nemoto M."/>
            <person name="Matsumoto M."/>
            <person name="Wong P.S."/>
            <person name="Aburatani S."/>
            <person name="Fujibuchi W."/>
        </authorList>
    </citation>
    <scope>NUCLEOTIDE SEQUENCE [LARGE SCALE GENOMIC DNA]</scope>
    <source>
        <strain evidence="3 4">JPCC DA0580</strain>
    </source>
</reference>